<protein>
    <submittedName>
        <fullName evidence="1">Uncharacterized protein</fullName>
    </submittedName>
</protein>
<reference evidence="1 2" key="1">
    <citation type="submission" date="2020-08" db="EMBL/GenBank/DDBJ databases">
        <title>Sequencing the genomes of 1000 actinobacteria strains.</title>
        <authorList>
            <person name="Klenk H.-P."/>
        </authorList>
    </citation>
    <scope>NUCLEOTIDE SEQUENCE [LARGE SCALE GENOMIC DNA]</scope>
    <source>
        <strain evidence="1 2">DSM 43023</strain>
    </source>
</reference>
<comment type="caution">
    <text evidence="1">The sequence shown here is derived from an EMBL/GenBank/DDBJ whole genome shotgun (WGS) entry which is preliminary data.</text>
</comment>
<gene>
    <name evidence="1" type="ORF">FHR32_007703</name>
</gene>
<sequence>MLNLDDDQRDYLFGLAGRTSHARAGGPPTTPA</sequence>
<evidence type="ECO:0000313" key="2">
    <source>
        <dbReference type="Proteomes" id="UP000534286"/>
    </source>
</evidence>
<dbReference type="EMBL" id="JACHJU010000005">
    <property type="protein sequence ID" value="MBB4943303.1"/>
    <property type="molecule type" value="Genomic_DNA"/>
</dbReference>
<dbReference type="Proteomes" id="UP000534286">
    <property type="component" value="Unassembled WGS sequence"/>
</dbReference>
<proteinExistence type="predicted"/>
<organism evidence="1 2">
    <name type="scientific">Streptosporangium album</name>
    <dbReference type="NCBI Taxonomy" id="47479"/>
    <lineage>
        <taxon>Bacteria</taxon>
        <taxon>Bacillati</taxon>
        <taxon>Actinomycetota</taxon>
        <taxon>Actinomycetes</taxon>
        <taxon>Streptosporangiales</taxon>
        <taxon>Streptosporangiaceae</taxon>
        <taxon>Streptosporangium</taxon>
    </lineage>
</organism>
<accession>A0A7W7WDW8</accession>
<dbReference type="AlphaFoldDB" id="A0A7W7WDW8"/>
<evidence type="ECO:0000313" key="1">
    <source>
        <dbReference type="EMBL" id="MBB4943303.1"/>
    </source>
</evidence>
<name>A0A7W7WDW8_9ACTN</name>
<keyword evidence="2" id="KW-1185">Reference proteome</keyword>